<name>A0A5A7UMM8_CUCMM</name>
<evidence type="ECO:0000313" key="2">
    <source>
        <dbReference type="EMBL" id="KAA0054709.1"/>
    </source>
</evidence>
<proteinExistence type="predicted"/>
<feature type="region of interest" description="Disordered" evidence="1">
    <location>
        <begin position="1"/>
        <end position="20"/>
    </location>
</feature>
<dbReference type="Proteomes" id="UP000321393">
    <property type="component" value="Unassembled WGS sequence"/>
</dbReference>
<sequence length="165" mass="18592">MGLLTHGSPHPPHPNTLGAINQRETPFCRWTNSELQARRDKGLYYWCNKSFSKGRYCKNKELRLYIVADDLEDVATEKGMMDLSLVVKLSLNSVVGLMTPGTFKIKGTMKDRKIIIRSSWDQRRQYKGKECARGHGGSSSDNHRGRLPTLGAWQLGYGSGYVVAM</sequence>
<accession>A0A5A7UMM8</accession>
<protein>
    <submittedName>
        <fullName evidence="2">Ty3-gypsy retrotransposon protein</fullName>
    </submittedName>
</protein>
<gene>
    <name evidence="2" type="ORF">E6C27_scaffold24G005360</name>
</gene>
<comment type="caution">
    <text evidence="2">The sequence shown here is derived from an EMBL/GenBank/DDBJ whole genome shotgun (WGS) entry which is preliminary data.</text>
</comment>
<evidence type="ECO:0000313" key="3">
    <source>
        <dbReference type="Proteomes" id="UP000321393"/>
    </source>
</evidence>
<evidence type="ECO:0000256" key="1">
    <source>
        <dbReference type="SAM" id="MobiDB-lite"/>
    </source>
</evidence>
<organism evidence="2 3">
    <name type="scientific">Cucumis melo var. makuwa</name>
    <name type="common">Oriental melon</name>
    <dbReference type="NCBI Taxonomy" id="1194695"/>
    <lineage>
        <taxon>Eukaryota</taxon>
        <taxon>Viridiplantae</taxon>
        <taxon>Streptophyta</taxon>
        <taxon>Embryophyta</taxon>
        <taxon>Tracheophyta</taxon>
        <taxon>Spermatophyta</taxon>
        <taxon>Magnoliopsida</taxon>
        <taxon>eudicotyledons</taxon>
        <taxon>Gunneridae</taxon>
        <taxon>Pentapetalae</taxon>
        <taxon>rosids</taxon>
        <taxon>fabids</taxon>
        <taxon>Cucurbitales</taxon>
        <taxon>Cucurbitaceae</taxon>
        <taxon>Benincaseae</taxon>
        <taxon>Cucumis</taxon>
    </lineage>
</organism>
<reference evidence="2 3" key="1">
    <citation type="submission" date="2019-08" db="EMBL/GenBank/DDBJ databases">
        <title>Draft genome sequences of two oriental melons (Cucumis melo L. var makuwa).</title>
        <authorList>
            <person name="Kwon S.-Y."/>
        </authorList>
    </citation>
    <scope>NUCLEOTIDE SEQUENCE [LARGE SCALE GENOMIC DNA]</scope>
    <source>
        <strain evidence="3">cv. SW 3</strain>
        <tissue evidence="2">Leaf</tissue>
    </source>
</reference>
<dbReference type="AlphaFoldDB" id="A0A5A7UMM8"/>
<dbReference type="EMBL" id="SSTE01008830">
    <property type="protein sequence ID" value="KAA0054709.1"/>
    <property type="molecule type" value="Genomic_DNA"/>
</dbReference>